<accession>A0A1G6NYD1</accession>
<keyword evidence="4" id="KW-0406">Ion transport</keyword>
<organism evidence="6 17">
    <name type="scientific">Halanaerobium congolense</name>
    <dbReference type="NCBI Taxonomy" id="54121"/>
    <lineage>
        <taxon>Bacteria</taxon>
        <taxon>Bacillati</taxon>
        <taxon>Bacillota</taxon>
        <taxon>Clostridia</taxon>
        <taxon>Halanaerobiales</taxon>
        <taxon>Halanaerobiaceae</taxon>
        <taxon>Halanaerobium</taxon>
    </lineage>
</organism>
<keyword evidence="2" id="KW-0633">Potassium transport</keyword>
<dbReference type="InterPro" id="IPR036291">
    <property type="entry name" value="NAD(P)-bd_dom_sf"/>
</dbReference>
<dbReference type="EMBL" id="FOHG01000048">
    <property type="protein sequence ID" value="SET24497.1"/>
    <property type="molecule type" value="Genomic_DNA"/>
</dbReference>
<dbReference type="EMBL" id="FMYT01000012">
    <property type="protein sequence ID" value="SDC72364.1"/>
    <property type="molecule type" value="Genomic_DNA"/>
</dbReference>
<dbReference type="Pfam" id="PF02254">
    <property type="entry name" value="TrkA_N"/>
    <property type="match status" value="1"/>
</dbReference>
<evidence type="ECO:0000313" key="6">
    <source>
        <dbReference type="EMBL" id="SDC72364.1"/>
    </source>
</evidence>
<evidence type="ECO:0000313" key="14">
    <source>
        <dbReference type="Proteomes" id="UP000199519"/>
    </source>
</evidence>
<evidence type="ECO:0000313" key="17">
    <source>
        <dbReference type="Proteomes" id="UP000324896"/>
    </source>
</evidence>
<dbReference type="PROSITE" id="PS51201">
    <property type="entry name" value="RCK_N"/>
    <property type="match status" value="1"/>
</dbReference>
<dbReference type="InterPro" id="IPR006036">
    <property type="entry name" value="K_uptake_TrkA"/>
</dbReference>
<name>A0A1G6NYD1_9FIRM</name>
<gene>
    <name evidence="10" type="ORF">BY453_13611</name>
    <name evidence="11" type="ORF">C7954_1143</name>
    <name evidence="6" type="ORF">SAMN04488597_11282</name>
    <name evidence="7" type="ORF">SAMN04488598_1475</name>
    <name evidence="9" type="ORF">SAMN04515652_14815</name>
    <name evidence="8" type="ORF">SAMN04515654_12920</name>
</gene>
<dbReference type="SUPFAM" id="SSF51735">
    <property type="entry name" value="NAD(P)-binding Rossmann-fold domains"/>
    <property type="match status" value="1"/>
</dbReference>
<dbReference type="Proteomes" id="UP000199519">
    <property type="component" value="Unassembled WGS sequence"/>
</dbReference>
<evidence type="ECO:0000313" key="10">
    <source>
        <dbReference type="EMBL" id="TDS26337.1"/>
    </source>
</evidence>
<dbReference type="Proteomes" id="UP000295472">
    <property type="component" value="Unassembled WGS sequence"/>
</dbReference>
<evidence type="ECO:0000313" key="12">
    <source>
        <dbReference type="Proteomes" id="UP000198612"/>
    </source>
</evidence>
<protein>
    <submittedName>
        <fullName evidence="6">Trk system potassium uptake protein TrkA</fullName>
    </submittedName>
</protein>
<proteinExistence type="predicted"/>
<dbReference type="GO" id="GO:0015079">
    <property type="term" value="F:potassium ion transmembrane transporter activity"/>
    <property type="evidence" value="ECO:0007669"/>
    <property type="project" value="InterPro"/>
</dbReference>
<reference evidence="8 13" key="1">
    <citation type="submission" date="2016-10" db="EMBL/GenBank/DDBJ databases">
        <authorList>
            <person name="de Groot N.N."/>
        </authorList>
    </citation>
    <scope>NUCLEOTIDE SEQUENCE [LARGE SCALE GENOMIC DNA]</scope>
    <source>
        <strain evidence="8 13">WG7</strain>
    </source>
</reference>
<dbReference type="AlphaFoldDB" id="A0A1G6NYD1"/>
<dbReference type="Proteomes" id="UP000295758">
    <property type="component" value="Unassembled WGS sequence"/>
</dbReference>
<dbReference type="InterPro" id="IPR050721">
    <property type="entry name" value="Trk_Ktr_HKT_K-transport"/>
</dbReference>
<evidence type="ECO:0000259" key="5">
    <source>
        <dbReference type="PROSITE" id="PS51201"/>
    </source>
</evidence>
<evidence type="ECO:0000313" key="13">
    <source>
        <dbReference type="Proteomes" id="UP000198945"/>
    </source>
</evidence>
<evidence type="ECO:0000313" key="11">
    <source>
        <dbReference type="EMBL" id="TDX43710.1"/>
    </source>
</evidence>
<keyword evidence="14" id="KW-1185">Reference proteome</keyword>
<dbReference type="EMBL" id="SOAA01000036">
    <property type="protein sequence ID" value="TDS26337.1"/>
    <property type="molecule type" value="Genomic_DNA"/>
</dbReference>
<evidence type="ECO:0000313" key="7">
    <source>
        <dbReference type="EMBL" id="SDG10533.1"/>
    </source>
</evidence>
<dbReference type="Proteomes" id="UP000198612">
    <property type="component" value="Unassembled WGS sequence"/>
</dbReference>
<reference evidence="11 15" key="4">
    <citation type="submission" date="2019-03" db="EMBL/GenBank/DDBJ databases">
        <title>Subsurface microbial communities from deep shales in Ohio and West Virginia, USA.</title>
        <authorList>
            <person name="Wrighton K."/>
        </authorList>
    </citation>
    <scope>NUCLEOTIDE SEQUENCE [LARGE SCALE GENOMIC DNA]</scope>
    <source>
        <strain evidence="11 15">DSMZ 11287</strain>
    </source>
</reference>
<dbReference type="PANTHER" id="PTHR43833:SF5">
    <property type="entry name" value="TRK SYSTEM POTASSIUM UPTAKE PROTEIN TRKA"/>
    <property type="match status" value="1"/>
</dbReference>
<dbReference type="RefSeq" id="WP_089655684.1">
    <property type="nucleotide sequence ID" value="NZ_FMYT01000012.1"/>
</dbReference>
<dbReference type="PANTHER" id="PTHR43833">
    <property type="entry name" value="POTASSIUM CHANNEL PROTEIN 2-RELATED-RELATED"/>
    <property type="match status" value="1"/>
</dbReference>
<reference evidence="12 14" key="2">
    <citation type="submission" date="2016-10" db="EMBL/GenBank/DDBJ databases">
        <authorList>
            <person name="Varghese N."/>
            <person name="Submissions S."/>
        </authorList>
    </citation>
    <scope>NUCLEOTIDE SEQUENCE [LARGE SCALE GENOMIC DNA]</scope>
    <source>
        <strain evidence="6 17">WG10</strain>
        <strain evidence="7 14">WG2</strain>
        <strain evidence="9 12">WG5</strain>
    </source>
</reference>
<evidence type="ECO:0000256" key="2">
    <source>
        <dbReference type="ARBA" id="ARBA00022538"/>
    </source>
</evidence>
<dbReference type="InterPro" id="IPR003148">
    <property type="entry name" value="RCK_N"/>
</dbReference>
<evidence type="ECO:0000313" key="9">
    <source>
        <dbReference type="EMBL" id="SET24497.1"/>
    </source>
</evidence>
<dbReference type="Proteomes" id="UP000324896">
    <property type="component" value="Unassembled WGS sequence"/>
</dbReference>
<dbReference type="Gene3D" id="3.40.50.720">
    <property type="entry name" value="NAD(P)-binding Rossmann-like Domain"/>
    <property type="match status" value="1"/>
</dbReference>
<dbReference type="EMBL" id="FNBJ01000047">
    <property type="protein sequence ID" value="SDG10533.1"/>
    <property type="molecule type" value="Genomic_DNA"/>
</dbReference>
<sequence>MFIVIVGCGRTGSILAGSLSRSGHEVVVIEHNPESFALLPVDFSGFQIEGDAAENDILKEGKIESADLVIISTGNDQINYLVSQMAKLNFDVPRIMVRTLDPAVEKMYETDERIEIFSQISLLAENMINKIEREGTR</sequence>
<evidence type="ECO:0000313" key="16">
    <source>
        <dbReference type="Proteomes" id="UP000295758"/>
    </source>
</evidence>
<evidence type="ECO:0000256" key="3">
    <source>
        <dbReference type="ARBA" id="ARBA00022958"/>
    </source>
</evidence>
<dbReference type="GeneID" id="57012651"/>
<dbReference type="EMBL" id="SOEF01000014">
    <property type="protein sequence ID" value="TDX43710.1"/>
    <property type="molecule type" value="Genomic_DNA"/>
</dbReference>
<evidence type="ECO:0000313" key="15">
    <source>
        <dbReference type="Proteomes" id="UP000295472"/>
    </source>
</evidence>
<dbReference type="Proteomes" id="UP000198945">
    <property type="component" value="Unassembled WGS sequence"/>
</dbReference>
<evidence type="ECO:0000256" key="4">
    <source>
        <dbReference type="ARBA" id="ARBA00023065"/>
    </source>
</evidence>
<keyword evidence="1" id="KW-0813">Transport</keyword>
<dbReference type="EMBL" id="FNEH01000029">
    <property type="protein sequence ID" value="SDJ13020.1"/>
    <property type="molecule type" value="Genomic_DNA"/>
</dbReference>
<feature type="domain" description="RCK N-terminal" evidence="5">
    <location>
        <begin position="1"/>
        <end position="115"/>
    </location>
</feature>
<keyword evidence="3" id="KW-0630">Potassium</keyword>
<reference evidence="10 16" key="3">
    <citation type="submission" date="2019-03" db="EMBL/GenBank/DDBJ databases">
        <title>Deep subsurface shale carbon reservoir microbial communities from Ohio and West Virginia, USA.</title>
        <authorList>
            <person name="Wrighton K."/>
        </authorList>
    </citation>
    <scope>NUCLEOTIDE SEQUENCE [LARGE SCALE GENOMIC DNA]</scope>
    <source>
        <strain evidence="10 16">UTICA-S4D12</strain>
    </source>
</reference>
<evidence type="ECO:0000313" key="8">
    <source>
        <dbReference type="EMBL" id="SDJ13020.1"/>
    </source>
</evidence>
<dbReference type="GO" id="GO:0005886">
    <property type="term" value="C:plasma membrane"/>
    <property type="evidence" value="ECO:0007669"/>
    <property type="project" value="InterPro"/>
</dbReference>
<dbReference type="PRINTS" id="PR00335">
    <property type="entry name" value="KUPTAKETRKA"/>
</dbReference>
<evidence type="ECO:0000256" key="1">
    <source>
        <dbReference type="ARBA" id="ARBA00022448"/>
    </source>
</evidence>